<keyword evidence="2" id="KW-1185">Reference proteome</keyword>
<dbReference type="CDD" id="cd02440">
    <property type="entry name" value="AdoMet_MTases"/>
    <property type="match status" value="1"/>
</dbReference>
<comment type="caution">
    <text evidence="1">The sequence shown here is derived from an EMBL/GenBank/DDBJ whole genome shotgun (WGS) entry which is preliminary data.</text>
</comment>
<protein>
    <recommendedName>
        <fullName evidence="3">S-adenosyl methyltransferase</fullName>
    </recommendedName>
</protein>
<dbReference type="Gene3D" id="3.40.50.150">
    <property type="entry name" value="Vaccinia Virus protein VP39"/>
    <property type="match status" value="1"/>
</dbReference>
<dbReference type="Proteomes" id="UP001519332">
    <property type="component" value="Unassembled WGS sequence"/>
</dbReference>
<organism evidence="1 2">
    <name type="scientific">Kibdelosporangium banguiense</name>
    <dbReference type="NCBI Taxonomy" id="1365924"/>
    <lineage>
        <taxon>Bacteria</taxon>
        <taxon>Bacillati</taxon>
        <taxon>Actinomycetota</taxon>
        <taxon>Actinomycetes</taxon>
        <taxon>Pseudonocardiales</taxon>
        <taxon>Pseudonocardiaceae</taxon>
        <taxon>Kibdelosporangium</taxon>
    </lineage>
</organism>
<dbReference type="PIRSF" id="PIRSF017393">
    <property type="entry name" value="MTase_SAV2177"/>
    <property type="match status" value="1"/>
</dbReference>
<gene>
    <name evidence="1" type="ORF">JOF56_011099</name>
</gene>
<sequence>MSETPTKGWVPDEVDTTVPSMARAYDFLLGGAHNFAVDRMVADQAEKLMPGAAKIARLNRAFLGRAVRYLLNAGVKQFLDVGSGIPTVGNVHEVAQQINPEARVLYVDKDPIAVAHSELMLGANDKAEILRADMRDPDSIIGSSQARRLLDFDEPIALLMVMMVHWVPDADDPWALIAQYRDALPAGSYLALSHVTADQRQDQIADAKDMIQESRSADQLTPRSHEQVVRLFNGFDLVEPGVVGCGLWHPGGPGDIADNHELNAHVYAGVGKKLP</sequence>
<dbReference type="InterPro" id="IPR006764">
    <property type="entry name" value="SAM_dep_MeTrfase_SAV2177_type"/>
</dbReference>
<accession>A0ABS4U3E5</accession>
<evidence type="ECO:0008006" key="3">
    <source>
        <dbReference type="Google" id="ProtNLM"/>
    </source>
</evidence>
<dbReference type="Pfam" id="PF04672">
    <property type="entry name" value="Methyltransf_19"/>
    <property type="match status" value="1"/>
</dbReference>
<evidence type="ECO:0000313" key="2">
    <source>
        <dbReference type="Proteomes" id="UP001519332"/>
    </source>
</evidence>
<name>A0ABS4U3E5_9PSEU</name>
<dbReference type="InterPro" id="IPR029063">
    <property type="entry name" value="SAM-dependent_MTases_sf"/>
</dbReference>
<evidence type="ECO:0000313" key="1">
    <source>
        <dbReference type="EMBL" id="MBP2330714.1"/>
    </source>
</evidence>
<reference evidence="1 2" key="1">
    <citation type="submission" date="2021-03" db="EMBL/GenBank/DDBJ databases">
        <title>Sequencing the genomes of 1000 actinobacteria strains.</title>
        <authorList>
            <person name="Klenk H.-P."/>
        </authorList>
    </citation>
    <scope>NUCLEOTIDE SEQUENCE [LARGE SCALE GENOMIC DNA]</scope>
    <source>
        <strain evidence="1 2">DSM 46670</strain>
    </source>
</reference>
<dbReference type="SUPFAM" id="SSF53335">
    <property type="entry name" value="S-adenosyl-L-methionine-dependent methyltransferases"/>
    <property type="match status" value="1"/>
</dbReference>
<dbReference type="RefSeq" id="WP_209647372.1">
    <property type="nucleotide sequence ID" value="NZ_JAGINW010000001.1"/>
</dbReference>
<proteinExistence type="predicted"/>
<dbReference type="EMBL" id="JAGINW010000001">
    <property type="protein sequence ID" value="MBP2330714.1"/>
    <property type="molecule type" value="Genomic_DNA"/>
</dbReference>